<dbReference type="PANTHER" id="PTHR37314">
    <property type="entry name" value="SLR0142 PROTEIN"/>
    <property type="match status" value="1"/>
</dbReference>
<comment type="caution">
    <text evidence="2">The sequence shown here is derived from an EMBL/GenBank/DDBJ whole genome shotgun (WGS) entry which is preliminary data.</text>
</comment>
<evidence type="ECO:0000256" key="1">
    <source>
        <dbReference type="SAM" id="Phobius"/>
    </source>
</evidence>
<evidence type="ECO:0000313" key="2">
    <source>
        <dbReference type="EMBL" id="HIY74421.1"/>
    </source>
</evidence>
<dbReference type="AlphaFoldDB" id="A0A9D1Z9G0"/>
<dbReference type="Proteomes" id="UP000886824">
    <property type="component" value="Unassembled WGS sequence"/>
</dbReference>
<dbReference type="EMBL" id="DXCX01000116">
    <property type="protein sequence ID" value="HIY74421.1"/>
    <property type="molecule type" value="Genomic_DNA"/>
</dbReference>
<keyword evidence="1" id="KW-0812">Transmembrane</keyword>
<dbReference type="PANTHER" id="PTHR37314:SF4">
    <property type="entry name" value="UPF0700 TRANSMEMBRANE PROTEIN YOAK"/>
    <property type="match status" value="1"/>
</dbReference>
<keyword evidence="1" id="KW-1133">Transmembrane helix</keyword>
<accession>A0A9D1Z9G0</accession>
<feature type="transmembrane region" description="Helical" evidence="1">
    <location>
        <begin position="193"/>
        <end position="210"/>
    </location>
</feature>
<name>A0A9D1Z9G0_9FIRM</name>
<protein>
    <submittedName>
        <fullName evidence="2">DUF1275 domain-containing protein</fullName>
    </submittedName>
</protein>
<dbReference type="InterPro" id="IPR010699">
    <property type="entry name" value="DUF1275"/>
</dbReference>
<organism evidence="2 3">
    <name type="scientific">Candidatus Intestinimonas merdavium</name>
    <dbReference type="NCBI Taxonomy" id="2838622"/>
    <lineage>
        <taxon>Bacteria</taxon>
        <taxon>Bacillati</taxon>
        <taxon>Bacillota</taxon>
        <taxon>Clostridia</taxon>
        <taxon>Eubacteriales</taxon>
        <taxon>Intestinimonas</taxon>
    </lineage>
</organism>
<proteinExistence type="predicted"/>
<feature type="transmembrane region" description="Helical" evidence="1">
    <location>
        <begin position="56"/>
        <end position="73"/>
    </location>
</feature>
<feature type="transmembrane region" description="Helical" evidence="1">
    <location>
        <begin position="85"/>
        <end position="104"/>
    </location>
</feature>
<feature type="transmembrane region" description="Helical" evidence="1">
    <location>
        <begin position="167"/>
        <end position="187"/>
    </location>
</feature>
<keyword evidence="1" id="KW-0472">Membrane</keyword>
<reference evidence="2" key="1">
    <citation type="journal article" date="2021" name="PeerJ">
        <title>Extensive microbial diversity within the chicken gut microbiome revealed by metagenomics and culture.</title>
        <authorList>
            <person name="Gilroy R."/>
            <person name="Ravi A."/>
            <person name="Getino M."/>
            <person name="Pursley I."/>
            <person name="Horton D.L."/>
            <person name="Alikhan N.F."/>
            <person name="Baker D."/>
            <person name="Gharbi K."/>
            <person name="Hall N."/>
            <person name="Watson M."/>
            <person name="Adriaenssens E.M."/>
            <person name="Foster-Nyarko E."/>
            <person name="Jarju S."/>
            <person name="Secka A."/>
            <person name="Antonio M."/>
            <person name="Oren A."/>
            <person name="Chaudhuri R.R."/>
            <person name="La Ragione R."/>
            <person name="Hildebrand F."/>
            <person name="Pallen M.J."/>
        </authorList>
    </citation>
    <scope>NUCLEOTIDE SEQUENCE</scope>
    <source>
        <strain evidence="2">CHK33-7979</strain>
    </source>
</reference>
<gene>
    <name evidence="2" type="ORF">H9826_10725</name>
</gene>
<dbReference type="Pfam" id="PF06912">
    <property type="entry name" value="DUF1275"/>
    <property type="match status" value="1"/>
</dbReference>
<reference evidence="2" key="2">
    <citation type="submission" date="2021-04" db="EMBL/GenBank/DDBJ databases">
        <authorList>
            <person name="Gilroy R."/>
        </authorList>
    </citation>
    <scope>NUCLEOTIDE SEQUENCE</scope>
    <source>
        <strain evidence="2">CHK33-7979</strain>
    </source>
</reference>
<sequence>MSEAYSLGALLTVGGGFLDAYTYFTRGGVFSNAQTGNLVLLAIRLAQGDLTALPHYLPPILSFAMGIVVAELIRDHFRTSHILHWRQAVVALEALILLVTAFLPQGPWDSAVNAAVSFVCAMQVEAFRKIRGNALATTMCTGNLRSGTELLYHGLRDRDPVALKRSFQYYGIILCFLLGGALGVWATDLLDELSILLCCGLLFVIFLAMFRAPQKVA</sequence>
<evidence type="ECO:0000313" key="3">
    <source>
        <dbReference type="Proteomes" id="UP000886824"/>
    </source>
</evidence>